<proteinExistence type="predicted"/>
<feature type="compositionally biased region" description="Low complexity" evidence="1">
    <location>
        <begin position="918"/>
        <end position="935"/>
    </location>
</feature>
<reference evidence="2" key="1">
    <citation type="submission" date="2022-06" db="EMBL/GenBank/DDBJ databases">
        <authorList>
            <person name="Berger JAMES D."/>
            <person name="Berger JAMES D."/>
        </authorList>
    </citation>
    <scope>NUCLEOTIDE SEQUENCE [LARGE SCALE GENOMIC DNA]</scope>
</reference>
<feature type="region of interest" description="Disordered" evidence="1">
    <location>
        <begin position="704"/>
        <end position="741"/>
    </location>
</feature>
<feature type="compositionally biased region" description="Low complexity" evidence="1">
    <location>
        <begin position="155"/>
        <end position="171"/>
    </location>
</feature>
<evidence type="ECO:0000313" key="5">
    <source>
        <dbReference type="WBParaSite" id="TREG1_2850.3"/>
    </source>
</evidence>
<feature type="compositionally biased region" description="Polar residues" evidence="1">
    <location>
        <begin position="951"/>
        <end position="960"/>
    </location>
</feature>
<feature type="region of interest" description="Disordered" evidence="1">
    <location>
        <begin position="142"/>
        <end position="176"/>
    </location>
</feature>
<feature type="compositionally biased region" description="Basic and acidic residues" evidence="1">
    <location>
        <begin position="821"/>
        <end position="833"/>
    </location>
</feature>
<evidence type="ECO:0000313" key="2">
    <source>
        <dbReference type="Proteomes" id="UP000050795"/>
    </source>
</evidence>
<feature type="compositionally biased region" description="Polar residues" evidence="1">
    <location>
        <begin position="850"/>
        <end position="877"/>
    </location>
</feature>
<dbReference type="WBParaSite" id="TREG1_2850.1">
    <property type="protein sequence ID" value="TREG1_2850.1"/>
    <property type="gene ID" value="TREG1_2850"/>
</dbReference>
<reference evidence="3 4" key="2">
    <citation type="submission" date="2023-11" db="UniProtKB">
        <authorList>
            <consortium name="WormBaseParasite"/>
        </authorList>
    </citation>
    <scope>IDENTIFICATION</scope>
</reference>
<feature type="compositionally biased region" description="Low complexity" evidence="1">
    <location>
        <begin position="528"/>
        <end position="547"/>
    </location>
</feature>
<feature type="region of interest" description="Disordered" evidence="1">
    <location>
        <begin position="522"/>
        <end position="566"/>
    </location>
</feature>
<name>A0AA85JDM9_TRIRE</name>
<feature type="region of interest" description="Disordered" evidence="1">
    <location>
        <begin position="804"/>
        <end position="877"/>
    </location>
</feature>
<feature type="compositionally biased region" description="Basic and acidic residues" evidence="1">
    <location>
        <begin position="144"/>
        <end position="154"/>
    </location>
</feature>
<feature type="compositionally biased region" description="Polar residues" evidence="1">
    <location>
        <begin position="731"/>
        <end position="741"/>
    </location>
</feature>
<feature type="compositionally biased region" description="Polar residues" evidence="1">
    <location>
        <begin position="804"/>
        <end position="820"/>
    </location>
</feature>
<accession>A0AA85JDM9</accession>
<dbReference type="WBParaSite" id="TREG1_2850.2">
    <property type="protein sequence ID" value="TREG1_2850.2"/>
    <property type="gene ID" value="TREG1_2850"/>
</dbReference>
<feature type="region of interest" description="Disordered" evidence="1">
    <location>
        <begin position="918"/>
        <end position="967"/>
    </location>
</feature>
<evidence type="ECO:0000313" key="3">
    <source>
        <dbReference type="WBParaSite" id="TREG1_2850.1"/>
    </source>
</evidence>
<evidence type="ECO:0000313" key="4">
    <source>
        <dbReference type="WBParaSite" id="TREG1_2850.2"/>
    </source>
</evidence>
<keyword evidence="2" id="KW-1185">Reference proteome</keyword>
<sequence length="992" mass="109974">MNTPSKDKQTDRQKFIQKYIQSNCSQLTNLSIDQGVSDTEICTNIDEMDKKPSGGRSWTRSKRISLGCLEWRSRGPTRQTGLGSCHRTNYLTRTGSHGCVAHSEEDYAYTNAEASKMQANYFGSKCRHSGAPDNLLQRLRKRSFSRDKAKRDTSRTNFNNNNNKADNTRSSSAPRSVYSYERSCTELEGNHTTTTVGNDNYSLQQMNQCNQLSVTSLLPQISLSRSVPELKSHHCCIDTSTSSVYHEIEKSLYYLKNYENTSTTYQSSFTPSEGCTKSSSNSIADPSTTAVSIKDNSSIPVVQQFCQSNCTLCSLMMNTSHYVVNTSSCETAHQGFRPVEYADTIPNTMKCSDSLVLFSKEGQPQHHHHQQQEQQQRRYDFSSNPLVSSIYSEVCSNCRYHNLCDNDTLVNSNNPTIPMSNNDTGKEYNSYRRTNCAKHSGICDSNNNLSDACSDMKTSGEKTVNMQQIANLNTSSISNCYTIPNTTDGNLSNVSNVDNPLDYQTLNTGIDDNIDLIQTQQHNSSCNSLRPDSLLSTSTTTRESSCSDLSPNSISSHDSALGGGKSQCDSVGVLKTVCPVTVTSTTKNCPKNIEHMKHVKSSDMVACLTSSVTGHIPPMCLPPSGNYCCSHTPPTPIRRPWLGDNNNTEQITSVRSRSGVQKRSVYVNASIYPIPEMLRHPDSNNGYGHNRCSRIRDRQNSYENANSINMNPTSISTVPTSNNNNNSDNVGKTTQNASNPQIPYWTHLLPYRTSTVPQNLSGRLRKSETLPNDWISTYESNKLTECEKYPLSKSTSYQLKNTLTNQNAHNSSQCSNNYYSDESKPHHSNDHDTGINGKGAKSPPPRPPIRTSSHGGISSRQTPVSQPSTSPYCQHLSCQKQQHTQGLSISSTNANNSINESPILCRYSQLYSLNSCHHNSSLSNNSPSNNTTSSNGCHSTSQHQKHPPSAHTHQYSSNEHPSAHPPHRQQFIQCPIQSHSIPSSQMNHHSKS</sequence>
<dbReference type="WBParaSite" id="TREG1_2850.3">
    <property type="protein sequence ID" value="TREG1_2850.3"/>
    <property type="gene ID" value="TREG1_2850"/>
</dbReference>
<feature type="region of interest" description="Disordered" evidence="1">
    <location>
        <begin position="268"/>
        <end position="288"/>
    </location>
</feature>
<feature type="compositionally biased region" description="Polar residues" evidence="1">
    <location>
        <begin position="548"/>
        <end position="558"/>
    </location>
</feature>
<feature type="compositionally biased region" description="Low complexity" evidence="1">
    <location>
        <begin position="711"/>
        <end position="730"/>
    </location>
</feature>
<organism evidence="2 5">
    <name type="scientific">Trichobilharzia regenti</name>
    <name type="common">Nasal bird schistosome</name>
    <dbReference type="NCBI Taxonomy" id="157069"/>
    <lineage>
        <taxon>Eukaryota</taxon>
        <taxon>Metazoa</taxon>
        <taxon>Spiralia</taxon>
        <taxon>Lophotrochozoa</taxon>
        <taxon>Platyhelminthes</taxon>
        <taxon>Trematoda</taxon>
        <taxon>Digenea</taxon>
        <taxon>Strigeidida</taxon>
        <taxon>Schistosomatoidea</taxon>
        <taxon>Schistosomatidae</taxon>
        <taxon>Trichobilharzia</taxon>
    </lineage>
</organism>
<dbReference type="Proteomes" id="UP000050795">
    <property type="component" value="Unassembled WGS sequence"/>
</dbReference>
<protein>
    <submittedName>
        <fullName evidence="3 4">Uncharacterized protein</fullName>
    </submittedName>
</protein>
<evidence type="ECO:0000256" key="1">
    <source>
        <dbReference type="SAM" id="MobiDB-lite"/>
    </source>
</evidence>
<dbReference type="AlphaFoldDB" id="A0AA85JDM9"/>